<dbReference type="PANTHER" id="PTHR38433">
    <property type="match status" value="1"/>
</dbReference>
<evidence type="ECO:0000313" key="3">
    <source>
        <dbReference type="Proteomes" id="UP001595896"/>
    </source>
</evidence>
<dbReference type="RefSeq" id="WP_377909603.1">
    <property type="nucleotide sequence ID" value="NZ_JBHSGK010000011.1"/>
</dbReference>
<organism evidence="2 3">
    <name type="scientific">Bacillus daqingensis</name>
    <dbReference type="NCBI Taxonomy" id="872396"/>
    <lineage>
        <taxon>Bacteria</taxon>
        <taxon>Bacillati</taxon>
        <taxon>Bacillota</taxon>
        <taxon>Bacilli</taxon>
        <taxon>Bacillales</taxon>
        <taxon>Bacillaceae</taxon>
        <taxon>Bacillus</taxon>
    </lineage>
</organism>
<dbReference type="Pfam" id="PF07849">
    <property type="entry name" value="DUF1641"/>
    <property type="match status" value="1"/>
</dbReference>
<keyword evidence="3" id="KW-1185">Reference proteome</keyword>
<name>A0ABV9NUC6_9BACI</name>
<evidence type="ECO:0000256" key="1">
    <source>
        <dbReference type="SAM" id="MobiDB-lite"/>
    </source>
</evidence>
<dbReference type="PANTHER" id="PTHR38433:SF1">
    <property type="entry name" value="DUF1641 DOMAIN-CONTAINING PROTEIN"/>
    <property type="match status" value="1"/>
</dbReference>
<proteinExistence type="predicted"/>
<protein>
    <submittedName>
        <fullName evidence="2">DUF1641 domain-containing protein</fullName>
    </submittedName>
</protein>
<dbReference type="InterPro" id="IPR012440">
    <property type="entry name" value="DUF1641"/>
</dbReference>
<sequence length="163" mass="18344">MARPIRDIEPAPLSAETQRQKDLEEVEQALADNKEAVLGAIDLMNNLHKNGITRIANGLVSEGDKVLEIIVQEISKDENTNALRNMLLMVGVLGTIDMRKIEPLLLKLNNGIERVAEDPDPNEKTGYFDLAKKLKDPQINRSLTILMRFLEGMGRETKDQERN</sequence>
<accession>A0ABV9NUC6</accession>
<evidence type="ECO:0000313" key="2">
    <source>
        <dbReference type="EMBL" id="MFC4736993.1"/>
    </source>
</evidence>
<gene>
    <name evidence="2" type="ORF">ACFO4L_10380</name>
</gene>
<dbReference type="EMBL" id="JBHSGK010000011">
    <property type="protein sequence ID" value="MFC4736993.1"/>
    <property type="molecule type" value="Genomic_DNA"/>
</dbReference>
<reference evidence="3" key="1">
    <citation type="journal article" date="2019" name="Int. J. Syst. Evol. Microbiol.">
        <title>The Global Catalogue of Microorganisms (GCM) 10K type strain sequencing project: providing services to taxonomists for standard genome sequencing and annotation.</title>
        <authorList>
            <consortium name="The Broad Institute Genomics Platform"/>
            <consortium name="The Broad Institute Genome Sequencing Center for Infectious Disease"/>
            <person name="Wu L."/>
            <person name="Ma J."/>
        </authorList>
    </citation>
    <scope>NUCLEOTIDE SEQUENCE [LARGE SCALE GENOMIC DNA]</scope>
    <source>
        <strain evidence="3">JCM 12165</strain>
    </source>
</reference>
<feature type="region of interest" description="Disordered" evidence="1">
    <location>
        <begin position="1"/>
        <end position="20"/>
    </location>
</feature>
<comment type="caution">
    <text evidence="2">The sequence shown here is derived from an EMBL/GenBank/DDBJ whole genome shotgun (WGS) entry which is preliminary data.</text>
</comment>
<dbReference type="Proteomes" id="UP001595896">
    <property type="component" value="Unassembled WGS sequence"/>
</dbReference>